<reference evidence="3" key="1">
    <citation type="submission" date="2010-06" db="EMBL/GenBank/DDBJ databases">
        <authorList>
            <person name="Jiang H."/>
            <person name="Abraham K."/>
            <person name="Ali S."/>
            <person name="Alsbrooks S.L."/>
            <person name="Anim B.N."/>
            <person name="Anosike U.S."/>
            <person name="Attaway T."/>
            <person name="Bandaranaike D.P."/>
            <person name="Battles P.K."/>
            <person name="Bell S.N."/>
            <person name="Bell A.V."/>
            <person name="Beltran B."/>
            <person name="Bickham C."/>
            <person name="Bustamante Y."/>
            <person name="Caleb T."/>
            <person name="Canada A."/>
            <person name="Cardenas V."/>
            <person name="Carter K."/>
            <person name="Chacko J."/>
            <person name="Chandrabose M.N."/>
            <person name="Chavez D."/>
            <person name="Chavez A."/>
            <person name="Chen L."/>
            <person name="Chu H.-S."/>
            <person name="Claassen K.J."/>
            <person name="Cockrell R."/>
            <person name="Collins M."/>
            <person name="Cooper J.A."/>
            <person name="Cree A."/>
            <person name="Curry S.M."/>
            <person name="Da Y."/>
            <person name="Dao M.D."/>
            <person name="Das B."/>
            <person name="Davila M.-L."/>
            <person name="Davy-Carroll L."/>
            <person name="Denson S."/>
            <person name="Dinh H."/>
            <person name="Ebong V.E."/>
            <person name="Edwards J.R."/>
            <person name="Egan A."/>
            <person name="El-Daye J."/>
            <person name="Escobedo L."/>
            <person name="Fernandez S."/>
            <person name="Fernando P.R."/>
            <person name="Flagg N."/>
            <person name="Forbes L.D."/>
            <person name="Fowler R.G."/>
            <person name="Fu Q."/>
            <person name="Gabisi R.A."/>
            <person name="Ganer J."/>
            <person name="Garbino Pronczuk A."/>
            <person name="Garcia R.M."/>
            <person name="Garner T."/>
            <person name="Garrett T.E."/>
            <person name="Gonzalez D.A."/>
            <person name="Hamid H."/>
            <person name="Hawkins E.S."/>
            <person name="Hirani K."/>
            <person name="Hogues M.E."/>
            <person name="Hollins B."/>
            <person name="Hsiao C.-H."/>
            <person name="Jabil R."/>
            <person name="James M.L."/>
            <person name="Jhangiani S.N."/>
            <person name="Johnson B."/>
            <person name="Johnson Q."/>
            <person name="Joshi V."/>
            <person name="Kalu J.B."/>
            <person name="Kam C."/>
            <person name="Kashfia A."/>
            <person name="Keebler J."/>
            <person name="Kisamo H."/>
            <person name="Kovar C.L."/>
            <person name="Lago L.A."/>
            <person name="Lai C.-Y."/>
            <person name="Laidlaw J."/>
            <person name="Lara F."/>
            <person name="Le T.-K."/>
            <person name="Lee S.L."/>
            <person name="Legall F.H."/>
            <person name="Lemon S.J."/>
            <person name="Lewis L.R."/>
            <person name="Li B."/>
            <person name="Liu Y."/>
            <person name="Liu Y.-S."/>
            <person name="Lopez J."/>
            <person name="Lozado R.J."/>
            <person name="Lu J."/>
            <person name="Madu R.C."/>
            <person name="Maheshwari M."/>
            <person name="Maheshwari R."/>
            <person name="Malloy K."/>
            <person name="Martinez E."/>
            <person name="Mathew T."/>
            <person name="Mercado I.C."/>
            <person name="Mercado C."/>
            <person name="Meyer B."/>
            <person name="Montgomery K."/>
            <person name="Morgan M.B."/>
            <person name="Munidasa M."/>
            <person name="Nazareth L.V."/>
            <person name="Nelson J."/>
            <person name="Ng B.M."/>
            <person name="Nguyen N.B."/>
            <person name="Nguyen P.Q."/>
            <person name="Nguyen T."/>
            <person name="Obregon M."/>
            <person name="Okwuonu G.O."/>
            <person name="Onwere C.G."/>
            <person name="Orozco G."/>
            <person name="Parra A."/>
            <person name="Patel S."/>
            <person name="Patil S."/>
            <person name="Perez A."/>
            <person name="Perez Y."/>
            <person name="Pham C."/>
            <person name="Primus E.L."/>
            <person name="Pu L.-L."/>
            <person name="Puazo M."/>
            <person name="Qin X."/>
            <person name="Quiroz J.B."/>
            <person name="Reese J."/>
            <person name="Richards S."/>
            <person name="Rives C.M."/>
            <person name="Robberts R."/>
            <person name="Ruiz S.J."/>
            <person name="Ruiz M.J."/>
            <person name="Santibanez J."/>
            <person name="Schneider B.W."/>
            <person name="Sisson I."/>
            <person name="Smith M."/>
            <person name="Sodergren E."/>
            <person name="Song X.-Z."/>
            <person name="Song B.B."/>
            <person name="Summersgill H."/>
            <person name="Thelus R."/>
            <person name="Thornton R.D."/>
            <person name="Trejos Z.Y."/>
            <person name="Usmani K."/>
            <person name="Vattathil S."/>
            <person name="Villasana D."/>
            <person name="Walker D.L."/>
            <person name="Wang S."/>
            <person name="Wang K."/>
            <person name="White C.S."/>
            <person name="Williams A.C."/>
            <person name="Williamson J."/>
            <person name="Wilson K."/>
            <person name="Woghiren I.O."/>
            <person name="Woodworth J.R."/>
            <person name="Worley K.C."/>
            <person name="Wright R.A."/>
            <person name="Wu W."/>
            <person name="Young L."/>
            <person name="Zhang L."/>
            <person name="Zhang J."/>
            <person name="Zhu Y."/>
            <person name="Muzny D.M."/>
            <person name="Weinstock G."/>
            <person name="Gibbs R.A."/>
        </authorList>
    </citation>
    <scope>NUCLEOTIDE SEQUENCE [LARGE SCALE GENOMIC DNA]</scope>
    <source>
        <strain evidence="3">LSR1</strain>
    </source>
</reference>
<dbReference type="Pfam" id="PF18658">
    <property type="entry name" value="zf-C2H2_12"/>
    <property type="match status" value="1"/>
</dbReference>
<dbReference type="OrthoDB" id="6597043at2759"/>
<dbReference type="AlphaFoldDB" id="A0A8R2B9Z8"/>
<dbReference type="SUPFAM" id="SSF53098">
    <property type="entry name" value="Ribonuclease H-like"/>
    <property type="match status" value="1"/>
</dbReference>
<proteinExistence type="predicted"/>
<dbReference type="RefSeq" id="XP_008188002.1">
    <property type="nucleotide sequence ID" value="XM_008189780.1"/>
</dbReference>
<dbReference type="Proteomes" id="UP000007819">
    <property type="component" value="Chromosome X"/>
</dbReference>
<dbReference type="GeneID" id="100570613"/>
<evidence type="ECO:0000313" key="2">
    <source>
        <dbReference type="EnsemblMetazoa" id="XP_008188002.1"/>
    </source>
</evidence>
<dbReference type="PANTHER" id="PTHR45913">
    <property type="entry name" value="EPM2A-INTERACTING PROTEIN 1"/>
    <property type="match status" value="1"/>
</dbReference>
<sequence length="399" mass="45888">MSNKKRTIDSEYRVFKDQWEDDYFCIEWQNKGMCIICKETIAVLKEYNIKRHYETKHKDKFKNLEGKERKKCEQNVSTVRASYRVAQLIAKESKPFSDGEFVKKCMSHVIDEICPENKCLFEQVSLSRQTITRRIEDLGLNLFEQVQDRVKHFQYFSIALDESTDMVDTAQLLIFLRGVNANFEITEELGALESLSGTTTGEDIFKALLNTFKNLGLDFENLVSITTDGAKSMIGSKSGLIGRINSKMSELNLSPPIGIHCIVHQQALCGKVLDLENVMSIVVQIINFIRSHGLNHRQFQNFLSEIESEYKDVLYHSNFYSNLSEEDSPNVRKFAAKMSCIFGSTYICEQVFSTMKINKSKTRSRITNEHLHAVLRVNSTKLEPNINFLCQQKQAHSSH</sequence>
<name>A0A8R2B9Z8_ACYPI</name>
<organism evidence="2 3">
    <name type="scientific">Acyrthosiphon pisum</name>
    <name type="common">Pea aphid</name>
    <dbReference type="NCBI Taxonomy" id="7029"/>
    <lineage>
        <taxon>Eukaryota</taxon>
        <taxon>Metazoa</taxon>
        <taxon>Ecdysozoa</taxon>
        <taxon>Arthropoda</taxon>
        <taxon>Hexapoda</taxon>
        <taxon>Insecta</taxon>
        <taxon>Pterygota</taxon>
        <taxon>Neoptera</taxon>
        <taxon>Paraneoptera</taxon>
        <taxon>Hemiptera</taxon>
        <taxon>Sternorrhyncha</taxon>
        <taxon>Aphidomorpha</taxon>
        <taxon>Aphidoidea</taxon>
        <taxon>Aphididae</taxon>
        <taxon>Macrosiphini</taxon>
        <taxon>Acyrthosiphon</taxon>
    </lineage>
</organism>
<dbReference type="InterPro" id="IPR012337">
    <property type="entry name" value="RNaseH-like_sf"/>
</dbReference>
<dbReference type="KEGG" id="api:100570613"/>
<dbReference type="InterPro" id="IPR040647">
    <property type="entry name" value="SPIN-DOC_Znf-C2H2"/>
</dbReference>
<accession>A0A8R2B9Z8</accession>
<evidence type="ECO:0000259" key="1">
    <source>
        <dbReference type="Pfam" id="PF18658"/>
    </source>
</evidence>
<dbReference type="PANTHER" id="PTHR45913:SF21">
    <property type="entry name" value="DUF4371 DOMAIN-CONTAINING PROTEIN"/>
    <property type="match status" value="1"/>
</dbReference>
<dbReference type="EnsemblMetazoa" id="XM_008189780.1">
    <property type="protein sequence ID" value="XP_008188002.1"/>
    <property type="gene ID" value="LOC100570613"/>
</dbReference>
<protein>
    <recommendedName>
        <fullName evidence="1">SPIN-DOC-like zinc-finger domain-containing protein</fullName>
    </recommendedName>
</protein>
<keyword evidence="3" id="KW-1185">Reference proteome</keyword>
<feature type="domain" description="SPIN-DOC-like zinc-finger" evidence="1">
    <location>
        <begin position="17"/>
        <end position="70"/>
    </location>
</feature>
<evidence type="ECO:0000313" key="3">
    <source>
        <dbReference type="Proteomes" id="UP000007819"/>
    </source>
</evidence>
<reference evidence="2" key="2">
    <citation type="submission" date="2022-06" db="UniProtKB">
        <authorList>
            <consortium name="EnsemblMetazoa"/>
        </authorList>
    </citation>
    <scope>IDENTIFICATION</scope>
</reference>